<dbReference type="InParanoid" id="E1ZZ04"/>
<proteinExistence type="predicted"/>
<keyword evidence="2" id="KW-1185">Reference proteome</keyword>
<organism evidence="2">
    <name type="scientific">Camponotus floridanus</name>
    <name type="common">Florida carpenter ant</name>
    <dbReference type="NCBI Taxonomy" id="104421"/>
    <lineage>
        <taxon>Eukaryota</taxon>
        <taxon>Metazoa</taxon>
        <taxon>Ecdysozoa</taxon>
        <taxon>Arthropoda</taxon>
        <taxon>Hexapoda</taxon>
        <taxon>Insecta</taxon>
        <taxon>Pterygota</taxon>
        <taxon>Neoptera</taxon>
        <taxon>Endopterygota</taxon>
        <taxon>Hymenoptera</taxon>
        <taxon>Apocrita</taxon>
        <taxon>Aculeata</taxon>
        <taxon>Formicoidea</taxon>
        <taxon>Formicidae</taxon>
        <taxon>Formicinae</taxon>
        <taxon>Camponotus</taxon>
    </lineage>
</organism>
<dbReference type="Proteomes" id="UP000000311">
    <property type="component" value="Unassembled WGS sequence"/>
</dbReference>
<evidence type="ECO:0000313" key="2">
    <source>
        <dbReference type="Proteomes" id="UP000000311"/>
    </source>
</evidence>
<gene>
    <name evidence="1" type="ORF">EAG_01905</name>
</gene>
<feature type="non-terminal residue" evidence="1">
    <location>
        <position position="1"/>
    </location>
</feature>
<sequence>QNCSFLMEQKREIASCEDCVKIHSIVHHQLSAPIFEIMLKYAWFASKLTDERDVFMNVNEVCF</sequence>
<accession>E1ZZ04</accession>
<dbReference type="EMBL" id="GL435245">
    <property type="protein sequence ID" value="EFN73584.1"/>
    <property type="molecule type" value="Genomic_DNA"/>
</dbReference>
<feature type="non-terminal residue" evidence="1">
    <location>
        <position position="63"/>
    </location>
</feature>
<name>E1ZZ04_CAMFO</name>
<protein>
    <submittedName>
        <fullName evidence="1">Uncharacterized protein</fullName>
    </submittedName>
</protein>
<reference evidence="1 2" key="1">
    <citation type="journal article" date="2010" name="Science">
        <title>Genomic comparison of the ants Camponotus floridanus and Harpegnathos saltator.</title>
        <authorList>
            <person name="Bonasio R."/>
            <person name="Zhang G."/>
            <person name="Ye C."/>
            <person name="Mutti N.S."/>
            <person name="Fang X."/>
            <person name="Qin N."/>
            <person name="Donahue G."/>
            <person name="Yang P."/>
            <person name="Li Q."/>
            <person name="Li C."/>
            <person name="Zhang P."/>
            <person name="Huang Z."/>
            <person name="Berger S.L."/>
            <person name="Reinberg D."/>
            <person name="Wang J."/>
            <person name="Liebig J."/>
        </authorList>
    </citation>
    <scope>NUCLEOTIDE SEQUENCE [LARGE SCALE GENOMIC DNA]</scope>
    <source>
        <strain evidence="2">C129</strain>
    </source>
</reference>
<evidence type="ECO:0000313" key="1">
    <source>
        <dbReference type="EMBL" id="EFN73584.1"/>
    </source>
</evidence>
<dbReference type="AlphaFoldDB" id="E1ZZ04"/>